<dbReference type="AlphaFoldDB" id="A0A9W6T2V0"/>
<keyword evidence="4" id="KW-1185">Reference proteome</keyword>
<feature type="compositionally biased region" description="Basic and acidic residues" evidence="1">
    <location>
        <begin position="403"/>
        <end position="416"/>
    </location>
</feature>
<feature type="region of interest" description="Disordered" evidence="1">
    <location>
        <begin position="222"/>
        <end position="440"/>
    </location>
</feature>
<evidence type="ECO:0000256" key="1">
    <source>
        <dbReference type="SAM" id="MobiDB-lite"/>
    </source>
</evidence>
<sequence>MLSETSSPISGIDTRIQENSGTKVEQISDQLENVDLKKFGSEYRITEDILKPQIDEDGAVRIPTTGYADGSKLIIEDQDGEILHTVTSRVSHPNEDKASKSSEGNSLHSTYSHTSLDSLKGKLTDLGSNMGEAAKKVSTIASIIPASVRSKIEREKSLEANAKIDDLIKNSNPKNKIKLGHKRRFGKITKKFHGYRADDHIIIENDDGEIIGRYLLNKHKNRHNKFGKNNSSVSLNSKDLHSQFGDNHRHSPHSGSQGNHNNKNGKDGDGSNIISNALNYMGFSNNSKQQQQKQQQQSHSHDIEKSGGSELIPQQQFKGSGKKEKSLERNLKKLINADPKKAHIVNPRTPRNSAYQHDDSDDYDTDEDSDIYNYDNASDENSSDEDSDNNGVSDEDDDDDDYEKTSPTESNTEKQRRLAALGKSARDLDDEEEDPKTARN</sequence>
<feature type="domain" description="Alkali metal cation/H+ antiporter Nha1 C-terminal" evidence="2">
    <location>
        <begin position="54"/>
        <end position="432"/>
    </location>
</feature>
<proteinExistence type="predicted"/>
<feature type="compositionally biased region" description="Acidic residues" evidence="1">
    <location>
        <begin position="377"/>
        <end position="402"/>
    </location>
</feature>
<evidence type="ECO:0000259" key="2">
    <source>
        <dbReference type="Pfam" id="PF08619"/>
    </source>
</evidence>
<evidence type="ECO:0000313" key="4">
    <source>
        <dbReference type="Proteomes" id="UP001165120"/>
    </source>
</evidence>
<evidence type="ECO:0000313" key="3">
    <source>
        <dbReference type="EMBL" id="GME74454.1"/>
    </source>
</evidence>
<feature type="compositionally biased region" description="Basic and acidic residues" evidence="1">
    <location>
        <begin position="321"/>
        <end position="331"/>
    </location>
</feature>
<comment type="caution">
    <text evidence="3">The sequence shown here is derived from an EMBL/GenBank/DDBJ whole genome shotgun (WGS) entry which is preliminary data.</text>
</comment>
<feature type="compositionally biased region" description="Basic and acidic residues" evidence="1">
    <location>
        <begin position="238"/>
        <end position="249"/>
    </location>
</feature>
<gene>
    <name evidence="3" type="ORF">Cboi02_000442100</name>
</gene>
<feature type="compositionally biased region" description="Low complexity" evidence="1">
    <location>
        <begin position="284"/>
        <end position="298"/>
    </location>
</feature>
<dbReference type="EMBL" id="BSXN01001781">
    <property type="protein sequence ID" value="GME74454.1"/>
    <property type="molecule type" value="Genomic_DNA"/>
</dbReference>
<feature type="region of interest" description="Disordered" evidence="1">
    <location>
        <begin position="1"/>
        <end position="24"/>
    </location>
</feature>
<dbReference type="GO" id="GO:0015385">
    <property type="term" value="F:sodium:proton antiporter activity"/>
    <property type="evidence" value="ECO:0007669"/>
    <property type="project" value="InterPro"/>
</dbReference>
<name>A0A9W6T2V0_CANBO</name>
<dbReference type="InterPro" id="IPR013928">
    <property type="entry name" value="Cation/H_antiporter_C"/>
</dbReference>
<dbReference type="Pfam" id="PF08619">
    <property type="entry name" value="Nha1_C"/>
    <property type="match status" value="1"/>
</dbReference>
<dbReference type="Proteomes" id="UP001165120">
    <property type="component" value="Unassembled WGS sequence"/>
</dbReference>
<feature type="compositionally biased region" description="Acidic residues" evidence="1">
    <location>
        <begin position="359"/>
        <end position="370"/>
    </location>
</feature>
<feature type="region of interest" description="Disordered" evidence="1">
    <location>
        <begin position="87"/>
        <end position="113"/>
    </location>
</feature>
<feature type="compositionally biased region" description="Polar residues" evidence="1">
    <location>
        <begin position="227"/>
        <end position="237"/>
    </location>
</feature>
<dbReference type="GO" id="GO:0016020">
    <property type="term" value="C:membrane"/>
    <property type="evidence" value="ECO:0007669"/>
    <property type="project" value="InterPro"/>
</dbReference>
<reference evidence="3" key="1">
    <citation type="submission" date="2023-04" db="EMBL/GenBank/DDBJ databases">
        <title>Candida boidinii NBRC 10035.</title>
        <authorList>
            <person name="Ichikawa N."/>
            <person name="Sato H."/>
            <person name="Tonouchi N."/>
        </authorList>
    </citation>
    <scope>NUCLEOTIDE SEQUENCE</scope>
    <source>
        <strain evidence="3">NBRC 10035</strain>
    </source>
</reference>
<feature type="compositionally biased region" description="Polar residues" evidence="1">
    <location>
        <begin position="101"/>
        <end position="113"/>
    </location>
</feature>
<accession>A0A9W6T2V0</accession>
<organism evidence="3 4">
    <name type="scientific">Candida boidinii</name>
    <name type="common">Yeast</name>
    <dbReference type="NCBI Taxonomy" id="5477"/>
    <lineage>
        <taxon>Eukaryota</taxon>
        <taxon>Fungi</taxon>
        <taxon>Dikarya</taxon>
        <taxon>Ascomycota</taxon>
        <taxon>Saccharomycotina</taxon>
        <taxon>Pichiomycetes</taxon>
        <taxon>Pichiales</taxon>
        <taxon>Pichiaceae</taxon>
        <taxon>Ogataea</taxon>
        <taxon>Ogataea/Candida clade</taxon>
    </lineage>
</organism>
<protein>
    <submittedName>
        <fullName evidence="3">Unnamed protein product</fullName>
    </submittedName>
</protein>